<dbReference type="Pfam" id="PF00171">
    <property type="entry name" value="Aldedh"/>
    <property type="match status" value="1"/>
</dbReference>
<dbReference type="InterPro" id="IPR015590">
    <property type="entry name" value="Aldehyde_DH_dom"/>
</dbReference>
<dbReference type="PROSITE" id="PS00687">
    <property type="entry name" value="ALDEHYDE_DEHYDR_GLU"/>
    <property type="match status" value="1"/>
</dbReference>
<organism evidence="9 10">
    <name type="scientific">Aureibacter tunicatorum</name>
    <dbReference type="NCBI Taxonomy" id="866807"/>
    <lineage>
        <taxon>Bacteria</taxon>
        <taxon>Pseudomonadati</taxon>
        <taxon>Bacteroidota</taxon>
        <taxon>Cytophagia</taxon>
        <taxon>Cytophagales</taxon>
        <taxon>Persicobacteraceae</taxon>
        <taxon>Aureibacter</taxon>
    </lineage>
</organism>
<dbReference type="GO" id="GO:0004029">
    <property type="term" value="F:aldehyde dehydrogenase (NAD+) activity"/>
    <property type="evidence" value="ECO:0007669"/>
    <property type="project" value="TreeGrafter"/>
</dbReference>
<dbReference type="EMBL" id="JAVDQD010000003">
    <property type="protein sequence ID" value="MDR6239656.1"/>
    <property type="molecule type" value="Genomic_DNA"/>
</dbReference>
<dbReference type="GO" id="GO:0005737">
    <property type="term" value="C:cytoplasm"/>
    <property type="evidence" value="ECO:0007669"/>
    <property type="project" value="TreeGrafter"/>
</dbReference>
<dbReference type="PANTHER" id="PTHR43570:SF20">
    <property type="entry name" value="ALDEHYDE DEHYDROGENASE ALDX-RELATED"/>
    <property type="match status" value="1"/>
</dbReference>
<dbReference type="InterPro" id="IPR012394">
    <property type="entry name" value="Aldehyde_DH_NAD(P)"/>
</dbReference>
<evidence type="ECO:0000256" key="6">
    <source>
        <dbReference type="PROSITE-ProRule" id="PRU10007"/>
    </source>
</evidence>
<accession>A0AAE3XPN7</accession>
<evidence type="ECO:0000259" key="8">
    <source>
        <dbReference type="Pfam" id="PF00171"/>
    </source>
</evidence>
<dbReference type="Gene3D" id="3.40.605.10">
    <property type="entry name" value="Aldehyde Dehydrogenase, Chain A, domain 1"/>
    <property type="match status" value="1"/>
</dbReference>
<keyword evidence="2 4" id="KW-0560">Oxidoreductase</keyword>
<evidence type="ECO:0000256" key="1">
    <source>
        <dbReference type="ARBA" id="ARBA00009986"/>
    </source>
</evidence>
<comment type="similarity">
    <text evidence="1 4 7">Belongs to the aldehyde dehydrogenase family.</text>
</comment>
<dbReference type="InterPro" id="IPR029510">
    <property type="entry name" value="Ald_DH_CS_GLU"/>
</dbReference>
<dbReference type="AlphaFoldDB" id="A0AAE3XPN7"/>
<dbReference type="InterPro" id="IPR016163">
    <property type="entry name" value="Ald_DH_C"/>
</dbReference>
<evidence type="ECO:0000313" key="9">
    <source>
        <dbReference type="EMBL" id="MDR6239656.1"/>
    </source>
</evidence>
<dbReference type="Gene3D" id="3.40.309.10">
    <property type="entry name" value="Aldehyde Dehydrogenase, Chain A, domain 2"/>
    <property type="match status" value="1"/>
</dbReference>
<dbReference type="GO" id="GO:0006081">
    <property type="term" value="P:aldehyde metabolic process"/>
    <property type="evidence" value="ECO:0007669"/>
    <property type="project" value="InterPro"/>
</dbReference>
<keyword evidence="3" id="KW-0520">NAD</keyword>
<dbReference type="SUPFAM" id="SSF53720">
    <property type="entry name" value="ALDH-like"/>
    <property type="match status" value="1"/>
</dbReference>
<evidence type="ECO:0000256" key="5">
    <source>
        <dbReference type="PIRSR" id="PIRSR036492-1"/>
    </source>
</evidence>
<comment type="caution">
    <text evidence="9">The sequence shown here is derived from an EMBL/GenBank/DDBJ whole genome shotgun (WGS) entry which is preliminary data.</text>
</comment>
<proteinExistence type="inferred from homology"/>
<evidence type="ECO:0000256" key="4">
    <source>
        <dbReference type="PIRNR" id="PIRNR036492"/>
    </source>
</evidence>
<evidence type="ECO:0000256" key="2">
    <source>
        <dbReference type="ARBA" id="ARBA00023002"/>
    </source>
</evidence>
<protein>
    <recommendedName>
        <fullName evidence="4">Aldehyde dehydrogenase</fullName>
    </recommendedName>
</protein>
<feature type="domain" description="Aldehyde dehydrogenase" evidence="8">
    <location>
        <begin position="10"/>
        <end position="444"/>
    </location>
</feature>
<dbReference type="Proteomes" id="UP001185092">
    <property type="component" value="Unassembled WGS sequence"/>
</dbReference>
<dbReference type="RefSeq" id="WP_309939386.1">
    <property type="nucleotide sequence ID" value="NZ_AP025305.1"/>
</dbReference>
<keyword evidence="10" id="KW-1185">Reference proteome</keyword>
<dbReference type="InterPro" id="IPR016162">
    <property type="entry name" value="Ald_DH_N"/>
</dbReference>
<sequence>MDKNISELQRIFNLQKKAYRASHMPTYQERIDRLNRLEQLTRNNIEEITNALQQDFGTRSRDWIFVADIFPQLSHVKKVKKHLKKWMRRERKSSGLLSLTGQRTYIVNEPLGVVGIVSPFNAPVSLAFDPAIDALAAGNRAMIKISESTPKTAELIKKLVSEYFAEDELAVITGDVEVSKVFTSQPWDMFFFTGGSEVGKHILAANAKNLTPTILELGGKSPCVILDDADVKTAAAKIGLIRLTNAGQVCISGDYVLLPENKLETFIDEARNQVEEAYPSIIDNENFTSIINDQSYNRITGYIDEAKAAGCRIIQCNPKNELVPDPLTRKIPMTMVVNPSKDLKVSQHEIFGPVLSIYTYSDLDDVIHLINRKEKPLALYIFGKNRKAIDKVINNTSSGGVTVNDLLMHADSDHIGFGGVGYSGMGRYKGGFIGYQAFTNPKAVHEQGLMGRFTTNFFKPYKSDRTRKMIRGQVGVK</sequence>
<evidence type="ECO:0000256" key="3">
    <source>
        <dbReference type="ARBA" id="ARBA00023027"/>
    </source>
</evidence>
<dbReference type="InterPro" id="IPR016161">
    <property type="entry name" value="Ald_DH/histidinol_DH"/>
</dbReference>
<name>A0AAE3XPN7_9BACT</name>
<gene>
    <name evidence="9" type="ORF">HNQ88_002704</name>
</gene>
<dbReference type="PIRSF" id="PIRSF036492">
    <property type="entry name" value="ALDH"/>
    <property type="match status" value="1"/>
</dbReference>
<evidence type="ECO:0000256" key="7">
    <source>
        <dbReference type="RuleBase" id="RU003345"/>
    </source>
</evidence>
<feature type="active site" evidence="5">
    <location>
        <position position="250"/>
    </location>
</feature>
<feature type="active site" evidence="5 6">
    <location>
        <position position="216"/>
    </location>
</feature>
<dbReference type="PANTHER" id="PTHR43570">
    <property type="entry name" value="ALDEHYDE DEHYDROGENASE"/>
    <property type="match status" value="1"/>
</dbReference>
<reference evidence="9" key="1">
    <citation type="submission" date="2023-07" db="EMBL/GenBank/DDBJ databases">
        <title>Genomic Encyclopedia of Type Strains, Phase IV (KMG-IV): sequencing the most valuable type-strain genomes for metagenomic binning, comparative biology and taxonomic classification.</title>
        <authorList>
            <person name="Goeker M."/>
        </authorList>
    </citation>
    <scope>NUCLEOTIDE SEQUENCE</scope>
    <source>
        <strain evidence="9">DSM 26174</strain>
    </source>
</reference>
<evidence type="ECO:0000313" key="10">
    <source>
        <dbReference type="Proteomes" id="UP001185092"/>
    </source>
</evidence>